<feature type="signal peptide" evidence="3">
    <location>
        <begin position="1"/>
        <end position="26"/>
    </location>
</feature>
<organism evidence="5 6">
    <name type="scientific">Noviherbaspirillum denitrificans</name>
    <dbReference type="NCBI Taxonomy" id="1968433"/>
    <lineage>
        <taxon>Bacteria</taxon>
        <taxon>Pseudomonadati</taxon>
        <taxon>Pseudomonadota</taxon>
        <taxon>Betaproteobacteria</taxon>
        <taxon>Burkholderiales</taxon>
        <taxon>Oxalobacteraceae</taxon>
        <taxon>Noviherbaspirillum</taxon>
    </lineage>
</organism>
<sequence>MKQVTRIARTALATAAAALAAGNAAAQITDDVVKIGVIVDKTGVYSANGGPGGVRAVEMAVKDFGGMVNGKKIEIVSADYQNKVDIALSKAREWFDVDKVDMIIESTDSAASIAMQKLAAEKKRVMIFAGSATTALTNKECSPYGVHYVYDTYALATGTGRAVMQDGGDSWYFITADYAFGSSLERDTTRVIQDMKGKVLGTIKHPLSASDFSSFLLQAQASKAKVIGLANAGKDTQNSVRQAAEFGIVSGGQKLATLLVFDTDIKGLGLKNAQGLLFTTGFYWDYNDETRKWSRRFYDVHKAMPTMIQAGMYSATMHYLKSIQATGTDNADAVMKKMKESEINDFFAKGGRIREDGRMIHDMYLAEAKKPSESKEEWDIMKIKSVIPRDQAFQPLSESTCPLVKK</sequence>
<accession>A0A254TEA0</accession>
<feature type="domain" description="Leucine-binding protein" evidence="4">
    <location>
        <begin position="33"/>
        <end position="369"/>
    </location>
</feature>
<dbReference type="Pfam" id="PF13458">
    <property type="entry name" value="Peripla_BP_6"/>
    <property type="match status" value="1"/>
</dbReference>
<comment type="similarity">
    <text evidence="1">Belongs to the leucine-binding protein family.</text>
</comment>
<feature type="chain" id="PRO_5012919855" evidence="3">
    <location>
        <begin position="27"/>
        <end position="406"/>
    </location>
</feature>
<reference evidence="5 6" key="1">
    <citation type="submission" date="2016-02" db="EMBL/GenBank/DDBJ databases">
        <authorList>
            <person name="Wen L."/>
            <person name="He K."/>
            <person name="Yang H."/>
        </authorList>
    </citation>
    <scope>NUCLEOTIDE SEQUENCE [LARGE SCALE GENOMIC DNA]</scope>
    <source>
        <strain evidence="5 6">TSA40</strain>
    </source>
</reference>
<evidence type="ECO:0000313" key="5">
    <source>
        <dbReference type="EMBL" id="OWW20981.1"/>
    </source>
</evidence>
<dbReference type="RefSeq" id="WP_088707836.1">
    <property type="nucleotide sequence ID" value="NZ_LSTO01000001.1"/>
</dbReference>
<evidence type="ECO:0000256" key="3">
    <source>
        <dbReference type="SAM" id="SignalP"/>
    </source>
</evidence>
<dbReference type="Gene3D" id="3.40.50.2300">
    <property type="match status" value="2"/>
</dbReference>
<dbReference type="EMBL" id="LSTO01000001">
    <property type="protein sequence ID" value="OWW20981.1"/>
    <property type="molecule type" value="Genomic_DNA"/>
</dbReference>
<dbReference type="Proteomes" id="UP000197535">
    <property type="component" value="Unassembled WGS sequence"/>
</dbReference>
<keyword evidence="6" id="KW-1185">Reference proteome</keyword>
<dbReference type="PANTHER" id="PTHR30483:SF6">
    <property type="entry name" value="PERIPLASMIC BINDING PROTEIN OF ABC TRANSPORTER FOR NATURAL AMINO ACIDS"/>
    <property type="match status" value="1"/>
</dbReference>
<dbReference type="OrthoDB" id="8887944at2"/>
<evidence type="ECO:0000256" key="2">
    <source>
        <dbReference type="ARBA" id="ARBA00022729"/>
    </source>
</evidence>
<proteinExistence type="inferred from homology"/>
<dbReference type="SUPFAM" id="SSF53822">
    <property type="entry name" value="Periplasmic binding protein-like I"/>
    <property type="match status" value="1"/>
</dbReference>
<dbReference type="CDD" id="cd06327">
    <property type="entry name" value="PBP1_SBP-like"/>
    <property type="match status" value="1"/>
</dbReference>
<dbReference type="InterPro" id="IPR028082">
    <property type="entry name" value="Peripla_BP_I"/>
</dbReference>
<evidence type="ECO:0000313" key="6">
    <source>
        <dbReference type="Proteomes" id="UP000197535"/>
    </source>
</evidence>
<evidence type="ECO:0000256" key="1">
    <source>
        <dbReference type="ARBA" id="ARBA00010062"/>
    </source>
</evidence>
<gene>
    <name evidence="5" type="ORF">AYR66_17400</name>
</gene>
<dbReference type="InterPro" id="IPR051010">
    <property type="entry name" value="BCAA_transport"/>
</dbReference>
<comment type="caution">
    <text evidence="5">The sequence shown here is derived from an EMBL/GenBank/DDBJ whole genome shotgun (WGS) entry which is preliminary data.</text>
</comment>
<evidence type="ECO:0000259" key="4">
    <source>
        <dbReference type="Pfam" id="PF13458"/>
    </source>
</evidence>
<dbReference type="PANTHER" id="PTHR30483">
    <property type="entry name" value="LEUCINE-SPECIFIC-BINDING PROTEIN"/>
    <property type="match status" value="1"/>
</dbReference>
<name>A0A254TEA0_9BURK</name>
<keyword evidence="2 3" id="KW-0732">Signal</keyword>
<dbReference type="InterPro" id="IPR028081">
    <property type="entry name" value="Leu-bd"/>
</dbReference>
<protein>
    <submittedName>
        <fullName evidence="5">ABC transporter permease</fullName>
    </submittedName>
</protein>
<dbReference type="AlphaFoldDB" id="A0A254TEA0"/>